<dbReference type="RefSeq" id="XP_024367307.1">
    <property type="nucleotide sequence ID" value="XM_024511539.2"/>
</dbReference>
<gene>
    <name evidence="11" type="primary">LOC112278286</name>
    <name evidence="10" type="ORF">PHYPA_030991</name>
</gene>
<name>A0A2K1IAW2_PHYPA</name>
<dbReference type="Gramene" id="Pp3c27_6030V3.2">
    <property type="protein sequence ID" value="PAC:32951881.CDS.1"/>
    <property type="gene ID" value="Pp3c27_6030"/>
</dbReference>
<dbReference type="FunFam" id="3.30.730.10:FF:000001">
    <property type="entry name" value="Ethylene-responsive transcription factor 2"/>
    <property type="match status" value="1"/>
</dbReference>
<evidence type="ECO:0000256" key="3">
    <source>
        <dbReference type="ARBA" id="ARBA00023125"/>
    </source>
</evidence>
<dbReference type="EnsemblPlants" id="Pp3c27_6030V3.2">
    <property type="protein sequence ID" value="PAC:32951881.CDS.1"/>
    <property type="gene ID" value="Pp3c27_6030"/>
</dbReference>
<evidence type="ECO:0000313" key="12">
    <source>
        <dbReference type="Proteomes" id="UP000006727"/>
    </source>
</evidence>
<dbReference type="FunCoup" id="A0A2K1IAW2">
    <property type="interactions" value="27"/>
</dbReference>
<keyword evidence="3" id="KW-0238">DNA-binding</keyword>
<keyword evidence="4" id="KW-0010">Activator</keyword>
<dbReference type="Gene3D" id="3.30.730.10">
    <property type="entry name" value="AP2/ERF domain"/>
    <property type="match status" value="1"/>
</dbReference>
<dbReference type="Gramene" id="Pp3c27_6030V3.1">
    <property type="protein sequence ID" value="PAC:32951880.CDS.1"/>
    <property type="gene ID" value="Pp3c27_6030"/>
</dbReference>
<dbReference type="KEGG" id="ppp:112278286"/>
<feature type="compositionally biased region" description="Polar residues" evidence="8">
    <location>
        <begin position="166"/>
        <end position="186"/>
    </location>
</feature>
<dbReference type="InterPro" id="IPR051032">
    <property type="entry name" value="AP2/ERF_TF_ERF_subfamily"/>
</dbReference>
<dbReference type="EnsemblPlants" id="Pp3c27_6030V3.1">
    <property type="protein sequence ID" value="PAC:32951880.CDS.1"/>
    <property type="gene ID" value="Pp3c27_6030"/>
</dbReference>
<comment type="similarity">
    <text evidence="7">Belongs to the AP2/ERF transcription factor family. ERF subfamily.</text>
</comment>
<evidence type="ECO:0000256" key="7">
    <source>
        <dbReference type="ARBA" id="ARBA00024343"/>
    </source>
</evidence>
<dbReference type="InterPro" id="IPR036955">
    <property type="entry name" value="AP2/ERF_dom_sf"/>
</dbReference>
<evidence type="ECO:0000313" key="10">
    <source>
        <dbReference type="EMBL" id="PNR26416.1"/>
    </source>
</evidence>
<reference evidence="11" key="3">
    <citation type="submission" date="2020-12" db="UniProtKB">
        <authorList>
            <consortium name="EnsemblPlants"/>
        </authorList>
    </citation>
    <scope>IDENTIFICATION</scope>
</reference>
<comment type="subcellular location">
    <subcellularLocation>
        <location evidence="1">Nucleus</location>
    </subcellularLocation>
</comment>
<reference evidence="10 12" key="2">
    <citation type="journal article" date="2018" name="Plant J.">
        <title>The Physcomitrella patens chromosome-scale assembly reveals moss genome structure and evolution.</title>
        <authorList>
            <person name="Lang D."/>
            <person name="Ullrich K.K."/>
            <person name="Murat F."/>
            <person name="Fuchs J."/>
            <person name="Jenkins J."/>
            <person name="Haas F.B."/>
            <person name="Piednoel M."/>
            <person name="Gundlach H."/>
            <person name="Van Bel M."/>
            <person name="Meyberg R."/>
            <person name="Vives C."/>
            <person name="Morata J."/>
            <person name="Symeonidi A."/>
            <person name="Hiss M."/>
            <person name="Muchero W."/>
            <person name="Kamisugi Y."/>
            <person name="Saleh O."/>
            <person name="Blanc G."/>
            <person name="Decker E.L."/>
            <person name="van Gessel N."/>
            <person name="Grimwood J."/>
            <person name="Hayes R.D."/>
            <person name="Graham S.W."/>
            <person name="Gunter L.E."/>
            <person name="McDaniel S.F."/>
            <person name="Hoernstein S.N.W."/>
            <person name="Larsson A."/>
            <person name="Li F.W."/>
            <person name="Perroud P.F."/>
            <person name="Phillips J."/>
            <person name="Ranjan P."/>
            <person name="Rokshar D.S."/>
            <person name="Rothfels C.J."/>
            <person name="Schneider L."/>
            <person name="Shu S."/>
            <person name="Stevenson D.W."/>
            <person name="Thummler F."/>
            <person name="Tillich M."/>
            <person name="Villarreal Aguilar J.C."/>
            <person name="Widiez T."/>
            <person name="Wong G.K."/>
            <person name="Wymore A."/>
            <person name="Zhang Y."/>
            <person name="Zimmer A.D."/>
            <person name="Quatrano R.S."/>
            <person name="Mayer K.F.X."/>
            <person name="Goodstein D."/>
            <person name="Casacuberta J.M."/>
            <person name="Vandepoele K."/>
            <person name="Reski R."/>
            <person name="Cuming A.C."/>
            <person name="Tuskan G.A."/>
            <person name="Maumus F."/>
            <person name="Salse J."/>
            <person name="Schmutz J."/>
            <person name="Rensing S.A."/>
        </authorList>
    </citation>
    <scope>NUCLEOTIDE SEQUENCE [LARGE SCALE GENOMIC DNA]</scope>
    <source>
        <strain evidence="11 12">cv. Gransden 2004</strain>
    </source>
</reference>
<accession>A0A2K1IAW2</accession>
<dbReference type="EMBL" id="ABEU02000027">
    <property type="protein sequence ID" value="PNR26416.1"/>
    <property type="molecule type" value="Genomic_DNA"/>
</dbReference>
<dbReference type="SUPFAM" id="SSF54171">
    <property type="entry name" value="DNA-binding domain"/>
    <property type="match status" value="1"/>
</dbReference>
<organism evidence="10">
    <name type="scientific">Physcomitrium patens</name>
    <name type="common">Spreading-leaved earth moss</name>
    <name type="synonym">Physcomitrella patens</name>
    <dbReference type="NCBI Taxonomy" id="3218"/>
    <lineage>
        <taxon>Eukaryota</taxon>
        <taxon>Viridiplantae</taxon>
        <taxon>Streptophyta</taxon>
        <taxon>Embryophyta</taxon>
        <taxon>Bryophyta</taxon>
        <taxon>Bryophytina</taxon>
        <taxon>Bryopsida</taxon>
        <taxon>Funariidae</taxon>
        <taxon>Funariales</taxon>
        <taxon>Funariaceae</taxon>
        <taxon>Physcomitrium</taxon>
    </lineage>
</organism>
<dbReference type="PROSITE" id="PS51032">
    <property type="entry name" value="AP2_ERF"/>
    <property type="match status" value="1"/>
</dbReference>
<dbReference type="GO" id="GO:0003677">
    <property type="term" value="F:DNA binding"/>
    <property type="evidence" value="ECO:0007669"/>
    <property type="project" value="UniProtKB-KW"/>
</dbReference>
<keyword evidence="12" id="KW-1185">Reference proteome</keyword>
<dbReference type="Pfam" id="PF00847">
    <property type="entry name" value="AP2"/>
    <property type="match status" value="1"/>
</dbReference>
<evidence type="ECO:0000259" key="9">
    <source>
        <dbReference type="PROSITE" id="PS51032"/>
    </source>
</evidence>
<feature type="region of interest" description="Disordered" evidence="8">
    <location>
        <begin position="138"/>
        <end position="187"/>
    </location>
</feature>
<evidence type="ECO:0000256" key="2">
    <source>
        <dbReference type="ARBA" id="ARBA00023015"/>
    </source>
</evidence>
<keyword evidence="2" id="KW-0805">Transcription regulation</keyword>
<sequence length="265" mass="28419">MVEKARSESLNAKRGGNLLAPLKTSATILKKSTPSSLNSTKSSSCNSSSKLYKGVRMRTWGKWVSEIREPNKRSRIWLGSFPTAEMAAKAYDAAVVCLRGPSATLNFPDCPPSNLCRCTAPRDVQAAAAAAAAACAPLTESTESTPQSPGTASSEVETGSHHDSSSDGATKDSFQCSTPTTSQPNSMAMDMNMENWLNAEFGGLQPSDEASGFRELMMQLDLTNFATLDFATPPSVNDEQNFSMTSPSSDDEGCVLFDHELWCFN</sequence>
<proteinExistence type="inferred from homology"/>
<dbReference type="GeneID" id="112278286"/>
<dbReference type="Proteomes" id="UP000006727">
    <property type="component" value="Chromosome 27"/>
</dbReference>
<reference evidence="10 12" key="1">
    <citation type="journal article" date="2008" name="Science">
        <title>The Physcomitrella genome reveals evolutionary insights into the conquest of land by plants.</title>
        <authorList>
            <person name="Rensing S."/>
            <person name="Lang D."/>
            <person name="Zimmer A."/>
            <person name="Terry A."/>
            <person name="Salamov A."/>
            <person name="Shapiro H."/>
            <person name="Nishiyama T."/>
            <person name="Perroud P.-F."/>
            <person name="Lindquist E."/>
            <person name="Kamisugi Y."/>
            <person name="Tanahashi T."/>
            <person name="Sakakibara K."/>
            <person name="Fujita T."/>
            <person name="Oishi K."/>
            <person name="Shin-I T."/>
            <person name="Kuroki Y."/>
            <person name="Toyoda A."/>
            <person name="Suzuki Y."/>
            <person name="Hashimoto A."/>
            <person name="Yamaguchi K."/>
            <person name="Sugano A."/>
            <person name="Kohara Y."/>
            <person name="Fujiyama A."/>
            <person name="Anterola A."/>
            <person name="Aoki S."/>
            <person name="Ashton N."/>
            <person name="Barbazuk W.B."/>
            <person name="Barker E."/>
            <person name="Bennetzen J."/>
            <person name="Bezanilla M."/>
            <person name="Blankenship R."/>
            <person name="Cho S.H."/>
            <person name="Dutcher S."/>
            <person name="Estelle M."/>
            <person name="Fawcett J.A."/>
            <person name="Gundlach H."/>
            <person name="Hanada K."/>
            <person name="Heyl A."/>
            <person name="Hicks K.A."/>
            <person name="Hugh J."/>
            <person name="Lohr M."/>
            <person name="Mayer K."/>
            <person name="Melkozernov A."/>
            <person name="Murata T."/>
            <person name="Nelson D."/>
            <person name="Pils B."/>
            <person name="Prigge M."/>
            <person name="Reiss B."/>
            <person name="Renner T."/>
            <person name="Rombauts S."/>
            <person name="Rushton P."/>
            <person name="Sanderfoot A."/>
            <person name="Schween G."/>
            <person name="Shiu S.-H."/>
            <person name="Stueber K."/>
            <person name="Theodoulou F.L."/>
            <person name="Tu H."/>
            <person name="Van de Peer Y."/>
            <person name="Verrier P.J."/>
            <person name="Waters E."/>
            <person name="Wood A."/>
            <person name="Yang L."/>
            <person name="Cove D."/>
            <person name="Cuming A."/>
            <person name="Hasebe M."/>
            <person name="Lucas S."/>
            <person name="Mishler D.B."/>
            <person name="Reski R."/>
            <person name="Grigoriev I."/>
            <person name="Quatrano R.S."/>
            <person name="Boore J.L."/>
        </authorList>
    </citation>
    <scope>NUCLEOTIDE SEQUENCE [LARGE SCALE GENOMIC DNA]</scope>
    <source>
        <strain evidence="11 12">cv. Gransden 2004</strain>
    </source>
</reference>
<dbReference type="OrthoDB" id="1937547at2759"/>
<evidence type="ECO:0000256" key="1">
    <source>
        <dbReference type="ARBA" id="ARBA00004123"/>
    </source>
</evidence>
<dbReference type="PANTHER" id="PTHR31985">
    <property type="entry name" value="ETHYLENE-RESPONSIVE TRANSCRIPTION FACTOR ERF042-RELATED"/>
    <property type="match status" value="1"/>
</dbReference>
<dbReference type="CDD" id="cd00018">
    <property type="entry name" value="AP2"/>
    <property type="match status" value="1"/>
</dbReference>
<dbReference type="InterPro" id="IPR016177">
    <property type="entry name" value="DNA-bd_dom_sf"/>
</dbReference>
<evidence type="ECO:0000313" key="11">
    <source>
        <dbReference type="EnsemblPlants" id="PAC:32951880.CDS.1"/>
    </source>
</evidence>
<dbReference type="PRINTS" id="PR00367">
    <property type="entry name" value="ETHRSPELEMNT"/>
</dbReference>
<dbReference type="PANTHER" id="PTHR31985:SF273">
    <property type="entry name" value="ETHYLENE-RESPONSIVE TRANSCRIPTION FACTOR ERF017"/>
    <property type="match status" value="1"/>
</dbReference>
<dbReference type="InterPro" id="IPR001471">
    <property type="entry name" value="AP2/ERF_dom"/>
</dbReference>
<dbReference type="GO" id="GO:0003700">
    <property type="term" value="F:DNA-binding transcription factor activity"/>
    <property type="evidence" value="ECO:0007669"/>
    <property type="project" value="InterPro"/>
</dbReference>
<feature type="compositionally biased region" description="Polar residues" evidence="8">
    <location>
        <begin position="139"/>
        <end position="157"/>
    </location>
</feature>
<keyword evidence="5" id="KW-0804">Transcription</keyword>
<dbReference type="AlphaFoldDB" id="A0A2K1IAW2"/>
<protein>
    <recommendedName>
        <fullName evidence="9">AP2/ERF domain-containing protein</fullName>
    </recommendedName>
</protein>
<feature type="domain" description="AP2/ERF" evidence="9">
    <location>
        <begin position="51"/>
        <end position="108"/>
    </location>
</feature>
<dbReference type="GO" id="GO:0005634">
    <property type="term" value="C:nucleus"/>
    <property type="evidence" value="ECO:0007669"/>
    <property type="project" value="UniProtKB-SubCell"/>
</dbReference>
<keyword evidence="6" id="KW-0539">Nucleus</keyword>
<evidence type="ECO:0000256" key="5">
    <source>
        <dbReference type="ARBA" id="ARBA00023163"/>
    </source>
</evidence>
<evidence type="ECO:0000256" key="4">
    <source>
        <dbReference type="ARBA" id="ARBA00023159"/>
    </source>
</evidence>
<dbReference type="SMART" id="SM00380">
    <property type="entry name" value="AP2"/>
    <property type="match status" value="1"/>
</dbReference>
<evidence type="ECO:0000256" key="6">
    <source>
        <dbReference type="ARBA" id="ARBA00023242"/>
    </source>
</evidence>
<dbReference type="PaxDb" id="3218-PP1S276_3V6.1"/>
<evidence type="ECO:0000256" key="8">
    <source>
        <dbReference type="SAM" id="MobiDB-lite"/>
    </source>
</evidence>